<dbReference type="RefSeq" id="WP_264386131.1">
    <property type="nucleotide sequence ID" value="NZ_CP074352.1"/>
</dbReference>
<organism evidence="2 3">
    <name type="scientific">Siccibacter colletis</name>
    <dbReference type="NCBI Taxonomy" id="1505757"/>
    <lineage>
        <taxon>Bacteria</taxon>
        <taxon>Pseudomonadati</taxon>
        <taxon>Pseudomonadota</taxon>
        <taxon>Gammaproteobacteria</taxon>
        <taxon>Enterobacterales</taxon>
        <taxon>Enterobacteriaceae</taxon>
        <taxon>Siccibacter</taxon>
    </lineage>
</organism>
<keyword evidence="3" id="KW-1185">Reference proteome</keyword>
<name>A0ABY6JJU0_9ENTR</name>
<dbReference type="EMBL" id="CP074352">
    <property type="protein sequence ID" value="UYU33743.1"/>
    <property type="molecule type" value="Genomic_DNA"/>
</dbReference>
<dbReference type="Proteomes" id="UP001156318">
    <property type="component" value="Chromosome"/>
</dbReference>
<feature type="region of interest" description="Disordered" evidence="1">
    <location>
        <begin position="55"/>
        <end position="81"/>
    </location>
</feature>
<reference evidence="2 3" key="1">
    <citation type="submission" date="2021-05" db="EMBL/GenBank/DDBJ databases">
        <title>Isolation, identification, and the growth promoting effects of Pantoea dispersa strain YSD J2 from the aboveground leaves of Cyperus esculentus L.Var. Sativus.</title>
        <authorList>
            <person name="Wang S."/>
            <person name="Tang X.M."/>
            <person name="Huang Y.N."/>
        </authorList>
    </citation>
    <scope>NUCLEOTIDE SEQUENCE [LARGE SCALE GENOMIC DNA]</scope>
    <source>
        <strain evidence="3">YSD YN2</strain>
    </source>
</reference>
<accession>A0ABY6JJU0</accession>
<evidence type="ECO:0000256" key="1">
    <source>
        <dbReference type="SAM" id="MobiDB-lite"/>
    </source>
</evidence>
<protein>
    <submittedName>
        <fullName evidence="2">DUF2526 family protein</fullName>
    </submittedName>
</protein>
<evidence type="ECO:0000313" key="3">
    <source>
        <dbReference type="Proteomes" id="UP001156318"/>
    </source>
</evidence>
<evidence type="ECO:0000313" key="2">
    <source>
        <dbReference type="EMBL" id="UYU33743.1"/>
    </source>
</evidence>
<sequence>MAHLDDIIARVDATIAAGVIAPMNELLIALSDDAALSREERYEQQQRLRVAIAHHGRHHREEAEHEAEARREHLTSGGTIL</sequence>
<feature type="compositionally biased region" description="Basic and acidic residues" evidence="1">
    <location>
        <begin position="59"/>
        <end position="74"/>
    </location>
</feature>
<dbReference type="Pfam" id="PF10735">
    <property type="entry name" value="DUF2526"/>
    <property type="match status" value="1"/>
</dbReference>
<proteinExistence type="predicted"/>
<gene>
    <name evidence="2" type="ORF">KFZ77_09675</name>
</gene>
<dbReference type="InterPro" id="IPR019671">
    <property type="entry name" value="DUF2526"/>
</dbReference>